<dbReference type="SMART" id="SM01245">
    <property type="entry name" value="Jag_N"/>
    <property type="match status" value="1"/>
</dbReference>
<evidence type="ECO:0000313" key="8">
    <source>
        <dbReference type="EMBL" id="SFG01412.1"/>
    </source>
</evidence>
<keyword evidence="5 6" id="KW-0961">Cell wall biogenesis/degradation</keyword>
<accession>A0A1I2NCE8</accession>
<keyword evidence="9" id="KW-1185">Reference proteome</keyword>
<dbReference type="InterPro" id="IPR034079">
    <property type="entry name" value="R3H_KhpB"/>
</dbReference>
<keyword evidence="1 6" id="KW-0963">Cytoplasm</keyword>
<dbReference type="EMBL" id="FOOE01000020">
    <property type="protein sequence ID" value="SFG01412.1"/>
    <property type="molecule type" value="Genomic_DNA"/>
</dbReference>
<evidence type="ECO:0000256" key="1">
    <source>
        <dbReference type="ARBA" id="ARBA00022490"/>
    </source>
</evidence>
<evidence type="ECO:0000256" key="4">
    <source>
        <dbReference type="ARBA" id="ARBA00023186"/>
    </source>
</evidence>
<evidence type="ECO:0000256" key="3">
    <source>
        <dbReference type="ARBA" id="ARBA00022960"/>
    </source>
</evidence>
<comment type="subunit">
    <text evidence="6">Forms a complex with KhpA.</text>
</comment>
<dbReference type="GO" id="GO:0071555">
    <property type="term" value="P:cell wall organization"/>
    <property type="evidence" value="ECO:0007669"/>
    <property type="project" value="UniProtKB-KW"/>
</dbReference>
<protein>
    <recommendedName>
        <fullName evidence="6">RNA-binding protein KhpB</fullName>
    </recommendedName>
    <alternativeName>
        <fullName evidence="6">RNA-binding protein EloR</fullName>
    </alternativeName>
</protein>
<comment type="function">
    <text evidence="6">A probable RNA chaperone. Forms a complex with KhpA which binds to cellular RNA and controls its expression. Plays a role in peptidoglycan (PG) homeostasis and cell length regulation.</text>
</comment>
<evidence type="ECO:0000259" key="7">
    <source>
        <dbReference type="PROSITE" id="PS51061"/>
    </source>
</evidence>
<dbReference type="Gene3D" id="3.30.30.80">
    <property type="entry name" value="probable RNA-binding protein from clostridium symbiosum atcc 14940"/>
    <property type="match status" value="1"/>
</dbReference>
<dbReference type="InterPro" id="IPR015946">
    <property type="entry name" value="KH_dom-like_a/b"/>
</dbReference>
<dbReference type="STRING" id="1529.SAMN04487885_12050"/>
<dbReference type="Proteomes" id="UP000182135">
    <property type="component" value="Unassembled WGS sequence"/>
</dbReference>
<dbReference type="NCBIfam" id="NF041568">
    <property type="entry name" value="Jag_EloR"/>
    <property type="match status" value="1"/>
</dbReference>
<keyword evidence="3 6" id="KW-0133">Cell shape</keyword>
<dbReference type="PANTHER" id="PTHR35800">
    <property type="entry name" value="PROTEIN JAG"/>
    <property type="match status" value="1"/>
</dbReference>
<name>A0A1I2NCE8_9CLOT</name>
<dbReference type="GO" id="GO:0008360">
    <property type="term" value="P:regulation of cell shape"/>
    <property type="evidence" value="ECO:0007669"/>
    <property type="project" value="UniProtKB-KW"/>
</dbReference>
<dbReference type="Gene3D" id="3.30.1370.50">
    <property type="entry name" value="R3H-like domain"/>
    <property type="match status" value="1"/>
</dbReference>
<dbReference type="AlphaFoldDB" id="A0A1I2NCE8"/>
<dbReference type="PANTHER" id="PTHR35800:SF1">
    <property type="entry name" value="RNA-BINDING PROTEIN KHPB"/>
    <property type="match status" value="1"/>
</dbReference>
<dbReference type="CDD" id="cd02414">
    <property type="entry name" value="KH-II_Jag"/>
    <property type="match status" value="1"/>
</dbReference>
<dbReference type="InterPro" id="IPR032782">
    <property type="entry name" value="KhpB_N"/>
</dbReference>
<dbReference type="InterPro" id="IPR039247">
    <property type="entry name" value="KhpB"/>
</dbReference>
<feature type="domain" description="R3H" evidence="7">
    <location>
        <begin position="143"/>
        <end position="209"/>
    </location>
</feature>
<organism evidence="8 9">
    <name type="scientific">Clostridium cadaveris</name>
    <dbReference type="NCBI Taxonomy" id="1529"/>
    <lineage>
        <taxon>Bacteria</taxon>
        <taxon>Bacillati</taxon>
        <taxon>Bacillota</taxon>
        <taxon>Clostridia</taxon>
        <taxon>Eubacteriales</taxon>
        <taxon>Clostridiaceae</taxon>
        <taxon>Clostridium</taxon>
    </lineage>
</organism>
<gene>
    <name evidence="6" type="primary">khpB</name>
    <name evidence="6" type="synonym">eloR</name>
    <name evidence="8" type="ORF">SAMN04487885_12050</name>
</gene>
<evidence type="ECO:0000313" key="9">
    <source>
        <dbReference type="Proteomes" id="UP000182135"/>
    </source>
</evidence>
<feature type="region of interest" description="Jag_N domain" evidence="6">
    <location>
        <begin position="7"/>
        <end position="57"/>
    </location>
</feature>
<comment type="similarity">
    <text evidence="6">Belongs to the KhpB RNA-binding protein family.</text>
</comment>
<dbReference type="eggNOG" id="COG1847">
    <property type="taxonomic scope" value="Bacteria"/>
</dbReference>
<evidence type="ECO:0000256" key="5">
    <source>
        <dbReference type="ARBA" id="ARBA00023316"/>
    </source>
</evidence>
<keyword evidence="4 6" id="KW-0143">Chaperone</keyword>
<evidence type="ECO:0000256" key="6">
    <source>
        <dbReference type="HAMAP-Rule" id="MF_00867"/>
    </source>
</evidence>
<dbReference type="Gene3D" id="3.30.300.20">
    <property type="match status" value="1"/>
</dbReference>
<reference evidence="8 9" key="1">
    <citation type="submission" date="2016-10" db="EMBL/GenBank/DDBJ databases">
        <authorList>
            <person name="de Groot N.N."/>
        </authorList>
    </citation>
    <scope>NUCLEOTIDE SEQUENCE [LARGE SCALE GENOMIC DNA]</scope>
    <source>
        <strain evidence="8 9">NLAE-zl-G419</strain>
    </source>
</reference>
<proteinExistence type="inferred from homology"/>
<dbReference type="PROSITE" id="PS51061">
    <property type="entry name" value="R3H"/>
    <property type="match status" value="1"/>
</dbReference>
<dbReference type="SMART" id="SM00393">
    <property type="entry name" value="R3H"/>
    <property type="match status" value="1"/>
</dbReference>
<dbReference type="CDD" id="cd02644">
    <property type="entry name" value="R3H_jag"/>
    <property type="match status" value="1"/>
</dbReference>
<dbReference type="GO" id="GO:0009252">
    <property type="term" value="P:peptidoglycan biosynthetic process"/>
    <property type="evidence" value="ECO:0007669"/>
    <property type="project" value="UniProtKB-UniRule"/>
</dbReference>
<dbReference type="SUPFAM" id="SSF82708">
    <property type="entry name" value="R3H domain"/>
    <property type="match status" value="1"/>
</dbReference>
<dbReference type="InterPro" id="IPR001374">
    <property type="entry name" value="R3H_dom"/>
</dbReference>
<dbReference type="Pfam" id="PF01424">
    <property type="entry name" value="R3H"/>
    <property type="match status" value="1"/>
</dbReference>
<dbReference type="InterPro" id="IPR038008">
    <property type="entry name" value="Jag_KH"/>
</dbReference>
<comment type="subcellular location">
    <subcellularLocation>
        <location evidence="6">Cytoplasm</location>
    </subcellularLocation>
</comment>
<dbReference type="HAMAP" id="MF_00867">
    <property type="entry name" value="KhpB"/>
    <property type="match status" value="1"/>
</dbReference>
<dbReference type="GO" id="GO:0005737">
    <property type="term" value="C:cytoplasm"/>
    <property type="evidence" value="ECO:0007669"/>
    <property type="project" value="UniProtKB-SubCell"/>
</dbReference>
<sequence>MAMKVIEVSGKNIEEAKRIALKQLETTEDKVEILVLDEGSKGILGFIGTKPCKIKVTVKRDYIEDAKTFIRSILDNMGVMAEIRIKEENNVVNINLTGPRMGIIIGYRGETLDAIQYLVSLIINNDHETEYKRVVLDTENYRSKREETLKRLAEKTAYKVRRNGRSFKLEPMNPYERRIIHSTLQNDKYVYTYSEGEEPYRKVVVDLKKA</sequence>
<comment type="domain">
    <text evidence="6">Has an N-terminal Jag-N domain and 2 RNA-binding domains (KH and R3H).</text>
</comment>
<dbReference type="GO" id="GO:0003723">
    <property type="term" value="F:RNA binding"/>
    <property type="evidence" value="ECO:0007669"/>
    <property type="project" value="UniProtKB-UniRule"/>
</dbReference>
<dbReference type="InterPro" id="IPR036867">
    <property type="entry name" value="R3H_dom_sf"/>
</dbReference>
<dbReference type="Pfam" id="PF14804">
    <property type="entry name" value="Jag_N"/>
    <property type="match status" value="1"/>
</dbReference>
<evidence type="ECO:0000256" key="2">
    <source>
        <dbReference type="ARBA" id="ARBA00022884"/>
    </source>
</evidence>
<dbReference type="Pfam" id="PF13083">
    <property type="entry name" value="KH_KhpA-B"/>
    <property type="match status" value="1"/>
</dbReference>
<keyword evidence="2 6" id="KW-0694">RNA-binding</keyword>
<dbReference type="InterPro" id="IPR038247">
    <property type="entry name" value="Jag_N_dom_sf"/>
</dbReference>